<reference evidence="3" key="1">
    <citation type="submission" date="2021-01" db="EMBL/GenBank/DDBJ databases">
        <authorList>
            <person name="Corre E."/>
            <person name="Pelletier E."/>
            <person name="Niang G."/>
            <person name="Scheremetjew M."/>
            <person name="Finn R."/>
            <person name="Kale V."/>
            <person name="Holt S."/>
            <person name="Cochrane G."/>
            <person name="Meng A."/>
            <person name="Brown T."/>
            <person name="Cohen L."/>
        </authorList>
    </citation>
    <scope>NUCLEOTIDE SEQUENCE</scope>
    <source>
        <strain evidence="3">CCMP1594</strain>
    </source>
</reference>
<protein>
    <submittedName>
        <fullName evidence="3">Uncharacterized protein</fullName>
    </submittedName>
</protein>
<dbReference type="AlphaFoldDB" id="A0A7S4GL75"/>
<evidence type="ECO:0000256" key="2">
    <source>
        <dbReference type="SAM" id="SignalP"/>
    </source>
</evidence>
<evidence type="ECO:0000313" key="3">
    <source>
        <dbReference type="EMBL" id="CAE0840266.1"/>
    </source>
</evidence>
<name>A0A7S4GL75_9EUGL</name>
<evidence type="ECO:0000256" key="1">
    <source>
        <dbReference type="SAM" id="MobiDB-lite"/>
    </source>
</evidence>
<feature type="region of interest" description="Disordered" evidence="1">
    <location>
        <begin position="213"/>
        <end position="262"/>
    </location>
</feature>
<accession>A0A7S4GL75</accession>
<organism evidence="3">
    <name type="scientific">Eutreptiella gymnastica</name>
    <dbReference type="NCBI Taxonomy" id="73025"/>
    <lineage>
        <taxon>Eukaryota</taxon>
        <taxon>Discoba</taxon>
        <taxon>Euglenozoa</taxon>
        <taxon>Euglenida</taxon>
        <taxon>Spirocuta</taxon>
        <taxon>Euglenophyceae</taxon>
        <taxon>Eutreptiales</taxon>
        <taxon>Eutreptiaceae</taxon>
        <taxon>Eutreptiella</taxon>
    </lineage>
</organism>
<proteinExistence type="predicted"/>
<dbReference type="EMBL" id="HBJA01149208">
    <property type="protein sequence ID" value="CAE0840266.1"/>
    <property type="molecule type" value="Transcribed_RNA"/>
</dbReference>
<keyword evidence="2" id="KW-0732">Signal</keyword>
<feature type="signal peptide" evidence="2">
    <location>
        <begin position="1"/>
        <end position="17"/>
    </location>
</feature>
<gene>
    <name evidence="3" type="ORF">EGYM00163_LOCUS51263</name>
</gene>
<sequence>MSLHTLLLLALAALASSEQFLTVGPRTTSRLEGIWPNNIVYNGTEDATPFFAQPIGEDINWCDKIKIPAPGMAIQAFGVYMATAGINVKLYLYDDSELGRPKGNPLVARTFISEIGQNQFNFTTAERAAAYWSVPVGGSDFIWLCLIHGVTTGTAAPAAQFFVTGGAGTDGPKKSVVFNGADYNWDNAGLLATTDYFQLKTNVWVYGPSLATDTPTPTSSASATPTVTLTKTQEPSLTPSATASPSRTATSTGTRTPTGSPIPTHDPMYYIYNGVPAPSEVLTIPWVDFHPNTAMVGEEITARVMGWHNFWVHDIYLKVGRGIGYDDCYGVQEGSSIQLMVNQTIKLRALKADTYRVCYKLRNDWEPLERKFTVVDPSNAMTFLGYNSCSEFMMRNSSTCGCFLGTVGEHVHVPATFPLNLLIQRQLDKQVDMGCCVDNSLTRVTVGSGREDWGWCTNDPNVHA</sequence>
<feature type="chain" id="PRO_5031096577" evidence="2">
    <location>
        <begin position="18"/>
        <end position="464"/>
    </location>
</feature>